<proteinExistence type="predicted"/>
<evidence type="ECO:0000256" key="1">
    <source>
        <dbReference type="ARBA" id="ARBA00004141"/>
    </source>
</evidence>
<dbReference type="GO" id="GO:0005886">
    <property type="term" value="C:plasma membrane"/>
    <property type="evidence" value="ECO:0007669"/>
    <property type="project" value="TreeGrafter"/>
</dbReference>
<evidence type="ECO:0000256" key="2">
    <source>
        <dbReference type="ARBA" id="ARBA00022676"/>
    </source>
</evidence>
<dbReference type="PANTHER" id="PTHR48090:SF1">
    <property type="entry name" value="PROPHAGE BACTOPRENOL GLUCOSYL TRANSFERASE HOMOLOG"/>
    <property type="match status" value="1"/>
</dbReference>
<dbReference type="SUPFAM" id="SSF53448">
    <property type="entry name" value="Nucleotide-diphospho-sugar transferases"/>
    <property type="match status" value="1"/>
</dbReference>
<dbReference type="RefSeq" id="WP_175103641.1">
    <property type="nucleotide sequence ID" value="NZ_CADIKM010000003.1"/>
</dbReference>
<dbReference type="AlphaFoldDB" id="A0A6S7AY49"/>
<evidence type="ECO:0000313" key="9">
    <source>
        <dbReference type="EMBL" id="CAB3780883.1"/>
    </source>
</evidence>
<dbReference type="Gene3D" id="3.90.550.10">
    <property type="entry name" value="Spore Coat Polysaccharide Biosynthesis Protein SpsA, Chain A"/>
    <property type="match status" value="1"/>
</dbReference>
<comment type="subcellular location">
    <subcellularLocation>
        <location evidence="1">Membrane</location>
        <topology evidence="1">Multi-pass membrane protein</topology>
    </subcellularLocation>
</comment>
<evidence type="ECO:0000256" key="7">
    <source>
        <dbReference type="SAM" id="Phobius"/>
    </source>
</evidence>
<reference evidence="9 10" key="1">
    <citation type="submission" date="2020-04" db="EMBL/GenBank/DDBJ databases">
        <authorList>
            <person name="De Canck E."/>
        </authorList>
    </citation>
    <scope>NUCLEOTIDE SEQUENCE [LARGE SCALE GENOMIC DNA]</scope>
    <source>
        <strain evidence="9 10">LMG 28138</strain>
    </source>
</reference>
<keyword evidence="6 7" id="KW-0472">Membrane</keyword>
<protein>
    <submittedName>
        <fullName evidence="9">Putative glycosyltransferase YkoT</fullName>
        <ecNumber evidence="9">2.4.-.-</ecNumber>
    </submittedName>
</protein>
<keyword evidence="2 9" id="KW-0328">Glycosyltransferase</keyword>
<dbReference type="PANTHER" id="PTHR48090">
    <property type="entry name" value="UNDECAPRENYL-PHOSPHATE 4-DEOXY-4-FORMAMIDO-L-ARABINOSE TRANSFERASE-RELATED"/>
    <property type="match status" value="1"/>
</dbReference>
<organism evidence="9 10">
    <name type="scientific">Pararobbsia alpina</name>
    <dbReference type="NCBI Taxonomy" id="621374"/>
    <lineage>
        <taxon>Bacteria</taxon>
        <taxon>Pseudomonadati</taxon>
        <taxon>Pseudomonadota</taxon>
        <taxon>Betaproteobacteria</taxon>
        <taxon>Burkholderiales</taxon>
        <taxon>Burkholderiaceae</taxon>
        <taxon>Pararobbsia</taxon>
    </lineage>
</organism>
<dbReference type="Proteomes" id="UP000494115">
    <property type="component" value="Unassembled WGS sequence"/>
</dbReference>
<feature type="domain" description="Glycosyltransferase 2-like" evidence="8">
    <location>
        <begin position="7"/>
        <end position="173"/>
    </location>
</feature>
<keyword evidence="3 9" id="KW-0808">Transferase</keyword>
<evidence type="ECO:0000256" key="3">
    <source>
        <dbReference type="ARBA" id="ARBA00022679"/>
    </source>
</evidence>
<evidence type="ECO:0000256" key="4">
    <source>
        <dbReference type="ARBA" id="ARBA00022692"/>
    </source>
</evidence>
<keyword evidence="5 7" id="KW-1133">Transmembrane helix</keyword>
<keyword evidence="4 7" id="KW-0812">Transmembrane</keyword>
<dbReference type="EC" id="2.4.-.-" evidence="9"/>
<feature type="transmembrane region" description="Helical" evidence="7">
    <location>
        <begin position="275"/>
        <end position="294"/>
    </location>
</feature>
<evidence type="ECO:0000256" key="6">
    <source>
        <dbReference type="ARBA" id="ARBA00023136"/>
    </source>
</evidence>
<sequence length="321" mass="35810">MTKQIAIVVPCYNEEAVLKETMRRLNHELTSLKDAGKITRDSRVYFVDDGSHDKTWGIINEFVQTGAPAIGIKLSRNRGHQNALLAGLWIAKGDAVITIDADLQDDVAAIGKMIDEFDCGSDVVYGIRDSRETDTVFKRLTAHTFYKLLTTCGIETVYDHADYRLLSRRAVEALKEFREVNLYLRGIVPLIGFKSSSVKYDRAKRFAGETKYPLRKMVTLALEAITSLSVAPLRLISAFGFLLSAASFAITFWAIGVRLFTNEAIPGWASTVLPIYFLGGLQLLSLGVIGEYVGKIYLESKSRPRFIVEAVSELRESSRLK</sequence>
<evidence type="ECO:0000256" key="5">
    <source>
        <dbReference type="ARBA" id="ARBA00022989"/>
    </source>
</evidence>
<dbReference type="InterPro" id="IPR050256">
    <property type="entry name" value="Glycosyltransferase_2"/>
</dbReference>
<feature type="transmembrane region" description="Helical" evidence="7">
    <location>
        <begin position="235"/>
        <end position="255"/>
    </location>
</feature>
<name>A0A6S7AY49_9BURK</name>
<dbReference type="InterPro" id="IPR029044">
    <property type="entry name" value="Nucleotide-diphossugar_trans"/>
</dbReference>
<keyword evidence="10" id="KW-1185">Reference proteome</keyword>
<accession>A0A6S7AY49</accession>
<evidence type="ECO:0000313" key="10">
    <source>
        <dbReference type="Proteomes" id="UP000494115"/>
    </source>
</evidence>
<evidence type="ECO:0000259" key="8">
    <source>
        <dbReference type="Pfam" id="PF00535"/>
    </source>
</evidence>
<dbReference type="Pfam" id="PF00535">
    <property type="entry name" value="Glycos_transf_2"/>
    <property type="match status" value="1"/>
</dbReference>
<dbReference type="EMBL" id="CADIKM010000003">
    <property type="protein sequence ID" value="CAB3780883.1"/>
    <property type="molecule type" value="Genomic_DNA"/>
</dbReference>
<gene>
    <name evidence="9" type="primary">ykoT</name>
    <name evidence="9" type="ORF">LMG28138_01136</name>
</gene>
<dbReference type="InterPro" id="IPR001173">
    <property type="entry name" value="Glyco_trans_2-like"/>
</dbReference>
<dbReference type="GO" id="GO:0016757">
    <property type="term" value="F:glycosyltransferase activity"/>
    <property type="evidence" value="ECO:0007669"/>
    <property type="project" value="UniProtKB-KW"/>
</dbReference>
<dbReference type="CDD" id="cd04187">
    <property type="entry name" value="DPM1_like_bac"/>
    <property type="match status" value="1"/>
</dbReference>